<feature type="region of interest" description="Disordered" evidence="1">
    <location>
        <begin position="223"/>
        <end position="242"/>
    </location>
</feature>
<dbReference type="Proteomes" id="UP001165269">
    <property type="component" value="Unassembled WGS sequence"/>
</dbReference>
<protein>
    <submittedName>
        <fullName evidence="2">Uncharacterized protein</fullName>
    </submittedName>
</protein>
<sequence>MAWWVAGVVVVCFVGGWLFNYPCDAGHWRYSVGLGAEERAARKALRAARSAKRDTCRAVDLDVAQAERRLSDGIRKYEQRLRERKAAKEALLRTGPGEKVAPGRWLGELELYEHALLFVHEEDRGDGEPRKRTVEQWSLAGLKVTRGTGQTYAYIEVMGPKGKRRSARYPYTEYDEAAVHLLHDEICNQVVEDADFWRERHADAAEVDAEIARLKAELARTEETGRAEVAKAEKHAATERERVGALLRAAQDTWKDQAGRRPRR</sequence>
<dbReference type="RefSeq" id="WP_242760723.1">
    <property type="nucleotide sequence ID" value="NZ_JALDAY010000001.1"/>
</dbReference>
<evidence type="ECO:0000313" key="2">
    <source>
        <dbReference type="EMBL" id="MCI3270156.1"/>
    </source>
</evidence>
<evidence type="ECO:0000256" key="1">
    <source>
        <dbReference type="SAM" id="MobiDB-lite"/>
    </source>
</evidence>
<comment type="caution">
    <text evidence="2">The sequence shown here is derived from an EMBL/GenBank/DDBJ whole genome shotgun (WGS) entry which is preliminary data.</text>
</comment>
<organism evidence="2 3">
    <name type="scientific">Streptomyces cylindrosporus</name>
    <dbReference type="NCBI Taxonomy" id="2927583"/>
    <lineage>
        <taxon>Bacteria</taxon>
        <taxon>Bacillati</taxon>
        <taxon>Actinomycetota</taxon>
        <taxon>Actinomycetes</taxon>
        <taxon>Kitasatosporales</taxon>
        <taxon>Streptomycetaceae</taxon>
        <taxon>Streptomyces</taxon>
    </lineage>
</organism>
<evidence type="ECO:0000313" key="3">
    <source>
        <dbReference type="Proteomes" id="UP001165269"/>
    </source>
</evidence>
<keyword evidence="3" id="KW-1185">Reference proteome</keyword>
<dbReference type="EMBL" id="JALDAY010000001">
    <property type="protein sequence ID" value="MCI3270156.1"/>
    <property type="molecule type" value="Genomic_DNA"/>
</dbReference>
<gene>
    <name evidence="2" type="ORF">MQP27_03405</name>
</gene>
<accession>A0ABS9XYV6</accession>
<reference evidence="2" key="1">
    <citation type="submission" date="2022-03" db="EMBL/GenBank/DDBJ databases">
        <title>Streptomyces 7R015 and 7R016 isolated from Barleria lupulina in Thailand.</title>
        <authorList>
            <person name="Kanchanasin P."/>
            <person name="Phongsopitanun W."/>
            <person name="Tanasupawat S."/>
        </authorList>
    </citation>
    <scope>NUCLEOTIDE SEQUENCE</scope>
    <source>
        <strain evidence="2">7R015</strain>
    </source>
</reference>
<name>A0ABS9XYV6_9ACTN</name>
<proteinExistence type="predicted"/>